<proteinExistence type="predicted"/>
<evidence type="ECO:0000313" key="2">
    <source>
        <dbReference type="EMBL" id="OON81022.1"/>
    </source>
</evidence>
<dbReference type="AlphaFoldDB" id="A0A1V4ABX2"/>
<evidence type="ECO:0000313" key="3">
    <source>
        <dbReference type="Proteomes" id="UP000190539"/>
    </source>
</evidence>
<dbReference type="NCBIfam" id="NF038065">
    <property type="entry name" value="Pr6Pr"/>
    <property type="match status" value="1"/>
</dbReference>
<protein>
    <submittedName>
        <fullName evidence="2">Integral membrane regulator</fullName>
    </submittedName>
</protein>
<organism evidence="2 3">
    <name type="scientific">Streptomyces tsukubensis</name>
    <dbReference type="NCBI Taxonomy" id="83656"/>
    <lineage>
        <taxon>Bacteria</taxon>
        <taxon>Bacillati</taxon>
        <taxon>Actinomycetota</taxon>
        <taxon>Actinomycetes</taxon>
        <taxon>Kitasatosporales</taxon>
        <taxon>Streptomycetaceae</taxon>
        <taxon>Streptomyces</taxon>
    </lineage>
</organism>
<dbReference type="EMBL" id="MVFC01000005">
    <property type="protein sequence ID" value="OON81022.1"/>
    <property type="molecule type" value="Genomic_DNA"/>
</dbReference>
<dbReference type="InterPro" id="IPR049713">
    <property type="entry name" value="Pr6Pr-like"/>
</dbReference>
<gene>
    <name evidence="2" type="ORF">B1H18_09360</name>
</gene>
<dbReference type="RefSeq" id="WP_077966633.1">
    <property type="nucleotide sequence ID" value="NZ_CP045178.1"/>
</dbReference>
<keyword evidence="1" id="KW-0472">Membrane</keyword>
<feature type="transmembrane region" description="Helical" evidence="1">
    <location>
        <begin position="24"/>
        <end position="44"/>
    </location>
</feature>
<feature type="transmembrane region" description="Helical" evidence="1">
    <location>
        <begin position="155"/>
        <end position="175"/>
    </location>
</feature>
<dbReference type="STRING" id="83656.B1H18_09360"/>
<reference evidence="2 3" key="1">
    <citation type="submission" date="2017-02" db="EMBL/GenBank/DDBJ databases">
        <title>Draft Genome Sequence of Streptomyces tsukubaensis F601, a Producer of the immunosuppressant tacrolimus FK506.</title>
        <authorList>
            <person name="Zong G."/>
            <person name="Zhong C."/>
            <person name="Fu J."/>
            <person name="Qin R."/>
            <person name="Cao G."/>
        </authorList>
    </citation>
    <scope>NUCLEOTIDE SEQUENCE [LARGE SCALE GENOMIC DNA]</scope>
    <source>
        <strain evidence="2 3">F601</strain>
    </source>
</reference>
<feature type="transmembrane region" description="Helical" evidence="1">
    <location>
        <begin position="50"/>
        <end position="70"/>
    </location>
</feature>
<dbReference type="OrthoDB" id="9809977at2"/>
<keyword evidence="1" id="KW-1133">Transmembrane helix</keyword>
<feature type="transmembrane region" description="Helical" evidence="1">
    <location>
        <begin position="123"/>
        <end position="143"/>
    </location>
</feature>
<feature type="transmembrane region" description="Helical" evidence="1">
    <location>
        <begin position="82"/>
        <end position="103"/>
    </location>
</feature>
<keyword evidence="3" id="KW-1185">Reference proteome</keyword>
<sequence length="227" mass="24242">MVAPFPTHVPSEAVAPPVRRPIVAAFRALTALAAATGVVIELSLGSPPQVLSYFTIQSNILLALVLAVAARRSWKPRRPVRPLITGGVLLLTAITGLVYHLLLTNTASGFSMTDTGRGSTWETAATQLLHTVTPIAAVLDWLLFTRPGALRIRHAGLWMAYPALYLAFTLLRGAALSPGTRARYPYPFLDAEVHGYATVALNAAVLGASFYALALVLVGLDRVRPIL</sequence>
<feature type="transmembrane region" description="Helical" evidence="1">
    <location>
        <begin position="195"/>
        <end position="220"/>
    </location>
</feature>
<accession>A0A1V4ABX2</accession>
<name>A0A1V4ABX2_9ACTN</name>
<keyword evidence="1" id="KW-0812">Transmembrane</keyword>
<dbReference type="Proteomes" id="UP000190539">
    <property type="component" value="Unassembled WGS sequence"/>
</dbReference>
<comment type="caution">
    <text evidence="2">The sequence shown here is derived from an EMBL/GenBank/DDBJ whole genome shotgun (WGS) entry which is preliminary data.</text>
</comment>
<evidence type="ECO:0000256" key="1">
    <source>
        <dbReference type="SAM" id="Phobius"/>
    </source>
</evidence>